<keyword evidence="3" id="KW-1185">Reference proteome</keyword>
<gene>
    <name evidence="2" type="ORF">ACFQL9_08635</name>
</gene>
<organism evidence="2 3">
    <name type="scientific">Halobaculum lipolyticum</name>
    <dbReference type="NCBI Taxonomy" id="3032001"/>
    <lineage>
        <taxon>Archaea</taxon>
        <taxon>Methanobacteriati</taxon>
        <taxon>Methanobacteriota</taxon>
        <taxon>Stenosarchaea group</taxon>
        <taxon>Halobacteria</taxon>
        <taxon>Halobacteriales</taxon>
        <taxon>Haloferacaceae</taxon>
        <taxon>Halobaculum</taxon>
    </lineage>
</organism>
<reference evidence="2 3" key="1">
    <citation type="journal article" date="2019" name="Int. J. Syst. Evol. Microbiol.">
        <title>The Global Catalogue of Microorganisms (GCM) 10K type strain sequencing project: providing services to taxonomists for standard genome sequencing and annotation.</title>
        <authorList>
            <consortium name="The Broad Institute Genomics Platform"/>
            <consortium name="The Broad Institute Genome Sequencing Center for Infectious Disease"/>
            <person name="Wu L."/>
            <person name="Ma J."/>
        </authorList>
    </citation>
    <scope>NUCLEOTIDE SEQUENCE [LARGE SCALE GENOMIC DNA]</scope>
    <source>
        <strain evidence="2 3">DT31</strain>
    </source>
</reference>
<evidence type="ECO:0000256" key="1">
    <source>
        <dbReference type="SAM" id="Phobius"/>
    </source>
</evidence>
<evidence type="ECO:0000313" key="3">
    <source>
        <dbReference type="Proteomes" id="UP001596461"/>
    </source>
</evidence>
<dbReference type="GeneID" id="81124129"/>
<name>A0ABD5WED0_9EURY</name>
<dbReference type="EMBL" id="JBHTAH010000006">
    <property type="protein sequence ID" value="MFC7069706.1"/>
    <property type="molecule type" value="Genomic_DNA"/>
</dbReference>
<feature type="transmembrane region" description="Helical" evidence="1">
    <location>
        <begin position="14"/>
        <end position="35"/>
    </location>
</feature>
<accession>A0ABD5WED0</accession>
<protein>
    <submittedName>
        <fullName evidence="2">Uncharacterized protein</fullName>
    </submittedName>
</protein>
<keyword evidence="1" id="KW-0472">Membrane</keyword>
<feature type="transmembrane region" description="Helical" evidence="1">
    <location>
        <begin position="42"/>
        <end position="61"/>
    </location>
</feature>
<feature type="transmembrane region" description="Helical" evidence="1">
    <location>
        <begin position="73"/>
        <end position="95"/>
    </location>
</feature>
<sequence length="108" mass="11430">MAHPSTADRLRSAATARSTVFVLAALLSVVALARATPLPEELAFVAWPAFAAALLLGTALFNELGVAVGDAGFWALFVGWAYVEAALLVVLVRAARRARDARRRTEPA</sequence>
<dbReference type="RefSeq" id="WP_284032293.1">
    <property type="nucleotide sequence ID" value="NZ_CP126154.1"/>
</dbReference>
<evidence type="ECO:0000313" key="2">
    <source>
        <dbReference type="EMBL" id="MFC7069706.1"/>
    </source>
</evidence>
<dbReference type="Proteomes" id="UP001596461">
    <property type="component" value="Unassembled WGS sequence"/>
</dbReference>
<comment type="caution">
    <text evidence="2">The sequence shown here is derived from an EMBL/GenBank/DDBJ whole genome shotgun (WGS) entry which is preliminary data.</text>
</comment>
<proteinExistence type="predicted"/>
<keyword evidence="1" id="KW-1133">Transmembrane helix</keyword>
<keyword evidence="1" id="KW-0812">Transmembrane</keyword>
<dbReference type="AlphaFoldDB" id="A0ABD5WED0"/>